<proteinExistence type="predicted"/>
<reference evidence="2 3" key="1">
    <citation type="submission" date="2022-05" db="EMBL/GenBank/DDBJ databases">
        <authorList>
            <consortium name="Genoscope - CEA"/>
            <person name="William W."/>
        </authorList>
    </citation>
    <scope>NUCLEOTIDE SEQUENCE [LARGE SCALE GENOMIC DNA]</scope>
</reference>
<dbReference type="Proteomes" id="UP001159427">
    <property type="component" value="Unassembled WGS sequence"/>
</dbReference>
<comment type="caution">
    <text evidence="2">The sequence shown here is derived from an EMBL/GenBank/DDBJ whole genome shotgun (WGS) entry which is preliminary data.</text>
</comment>
<keyword evidence="3" id="KW-1185">Reference proteome</keyword>
<accession>A0ABN8QBX3</accession>
<organism evidence="2 3">
    <name type="scientific">Porites evermanni</name>
    <dbReference type="NCBI Taxonomy" id="104178"/>
    <lineage>
        <taxon>Eukaryota</taxon>
        <taxon>Metazoa</taxon>
        <taxon>Cnidaria</taxon>
        <taxon>Anthozoa</taxon>
        <taxon>Hexacorallia</taxon>
        <taxon>Scleractinia</taxon>
        <taxon>Fungiina</taxon>
        <taxon>Poritidae</taxon>
        <taxon>Porites</taxon>
    </lineage>
</organism>
<evidence type="ECO:0000256" key="1">
    <source>
        <dbReference type="SAM" id="MobiDB-lite"/>
    </source>
</evidence>
<protein>
    <submittedName>
        <fullName evidence="2">Uncharacterized protein</fullName>
    </submittedName>
</protein>
<evidence type="ECO:0000313" key="2">
    <source>
        <dbReference type="EMBL" id="CAH3159176.1"/>
    </source>
</evidence>
<gene>
    <name evidence="2" type="ORF">PEVE_00003107</name>
</gene>
<feature type="region of interest" description="Disordered" evidence="1">
    <location>
        <begin position="88"/>
        <end position="111"/>
    </location>
</feature>
<name>A0ABN8QBX3_9CNID</name>
<dbReference type="EMBL" id="CALNXI010001185">
    <property type="protein sequence ID" value="CAH3159176.1"/>
    <property type="molecule type" value="Genomic_DNA"/>
</dbReference>
<evidence type="ECO:0000313" key="3">
    <source>
        <dbReference type="Proteomes" id="UP001159427"/>
    </source>
</evidence>
<sequence length="156" mass="17437">MSSDLQDIVLRVVENLSNIQPANSAATSSGEGCQNFTNATEEQELNRCFQVPRLPAPNSSVLQQSSGRDLAAGFSSRQYYSSARQLRMRRQVPRSSSGRFQPYVRNSSRGGNRDVVELPSYFKDVCVLPSPSWERVPRGKMKAFCINKTCMLMHGK</sequence>
<feature type="compositionally biased region" description="Polar residues" evidence="1">
    <location>
        <begin position="93"/>
        <end position="110"/>
    </location>
</feature>